<dbReference type="EMBL" id="GL433861">
    <property type="protein sequence ID" value="EFN51652.1"/>
    <property type="molecule type" value="Genomic_DNA"/>
</dbReference>
<evidence type="ECO:0000313" key="7">
    <source>
        <dbReference type="Proteomes" id="UP000008141"/>
    </source>
</evidence>
<dbReference type="FunCoup" id="E1ZR20">
    <property type="interactions" value="1346"/>
</dbReference>
<dbReference type="GO" id="GO:0046872">
    <property type="term" value="F:metal ion binding"/>
    <property type="evidence" value="ECO:0007669"/>
    <property type="project" value="UniProtKB-KW"/>
</dbReference>
<dbReference type="InterPro" id="IPR001130">
    <property type="entry name" value="TatD-like"/>
</dbReference>
<proteinExistence type="inferred from homology"/>
<keyword evidence="7" id="KW-1185">Reference proteome</keyword>
<dbReference type="InParanoid" id="E1ZR20"/>
<dbReference type="RefSeq" id="XP_005843754.1">
    <property type="nucleotide sequence ID" value="XM_005843692.1"/>
</dbReference>
<accession>E1ZR20</accession>
<dbReference type="KEGG" id="cvr:CHLNCDRAFT_139845"/>
<reference evidence="6 7" key="1">
    <citation type="journal article" date="2010" name="Plant Cell">
        <title>The Chlorella variabilis NC64A genome reveals adaptation to photosymbiosis, coevolution with viruses, and cryptic sex.</title>
        <authorList>
            <person name="Blanc G."/>
            <person name="Duncan G."/>
            <person name="Agarkova I."/>
            <person name="Borodovsky M."/>
            <person name="Gurnon J."/>
            <person name="Kuo A."/>
            <person name="Lindquist E."/>
            <person name="Lucas S."/>
            <person name="Pangilinan J."/>
            <person name="Polle J."/>
            <person name="Salamov A."/>
            <person name="Terry A."/>
            <person name="Yamada T."/>
            <person name="Dunigan D.D."/>
            <person name="Grigoriev I.V."/>
            <person name="Claverie J.M."/>
            <person name="Van Etten J.L."/>
        </authorList>
    </citation>
    <scope>NUCLEOTIDE SEQUENCE [LARGE SCALE GENOMIC DNA]</scope>
    <source>
        <strain evidence="6 7">NC64A</strain>
    </source>
</reference>
<dbReference type="InterPro" id="IPR032466">
    <property type="entry name" value="Metal_Hydrolase"/>
</dbReference>
<evidence type="ECO:0000256" key="4">
    <source>
        <dbReference type="ARBA" id="ARBA00022801"/>
    </source>
</evidence>
<evidence type="ECO:0000256" key="2">
    <source>
        <dbReference type="ARBA" id="ARBA00022722"/>
    </source>
</evidence>
<dbReference type="SUPFAM" id="SSF51556">
    <property type="entry name" value="Metallo-dependent hydrolases"/>
    <property type="match status" value="1"/>
</dbReference>
<dbReference type="GO" id="GO:0008296">
    <property type="term" value="F:3'-5'-DNA exonuclease activity"/>
    <property type="evidence" value="ECO:0007669"/>
    <property type="project" value="TreeGrafter"/>
</dbReference>
<dbReference type="Proteomes" id="UP000008141">
    <property type="component" value="Unassembled WGS sequence"/>
</dbReference>
<keyword evidence="4" id="KW-0378">Hydrolase</keyword>
<evidence type="ECO:0000256" key="5">
    <source>
        <dbReference type="PIRSR" id="PIRSR005902-1"/>
    </source>
</evidence>
<feature type="binding site" evidence="5">
    <location>
        <position position="84"/>
    </location>
    <ligand>
        <name>a divalent metal cation</name>
        <dbReference type="ChEBI" id="CHEBI:60240"/>
        <label>2</label>
    </ligand>
</feature>
<comment type="similarity">
    <text evidence="1">Belongs to the metallo-dependent hydrolases superfamily. TatD-type hydrolase family.</text>
</comment>
<dbReference type="Pfam" id="PF01026">
    <property type="entry name" value="TatD_DNase"/>
    <property type="match status" value="1"/>
</dbReference>
<dbReference type="OMA" id="NRDRCVE"/>
<dbReference type="STRING" id="554065.E1ZR20"/>
<evidence type="ECO:0000313" key="6">
    <source>
        <dbReference type="EMBL" id="EFN51652.1"/>
    </source>
</evidence>
<evidence type="ECO:0000256" key="1">
    <source>
        <dbReference type="ARBA" id="ARBA00009275"/>
    </source>
</evidence>
<evidence type="ECO:0000256" key="3">
    <source>
        <dbReference type="ARBA" id="ARBA00022723"/>
    </source>
</evidence>
<dbReference type="GeneID" id="17351151"/>
<feature type="binding site" evidence="5">
    <location>
        <position position="59"/>
    </location>
    <ligand>
        <name>a divalent metal cation</name>
        <dbReference type="ChEBI" id="CHEBI:60240"/>
        <label>2</label>
    </ligand>
</feature>
<dbReference type="AlphaFoldDB" id="E1ZR20"/>
<dbReference type="Gene3D" id="3.20.20.140">
    <property type="entry name" value="Metal-dependent hydrolases"/>
    <property type="match status" value="1"/>
</dbReference>
<keyword evidence="3 5" id="KW-0479">Metal-binding</keyword>
<organism evidence="7">
    <name type="scientific">Chlorella variabilis</name>
    <name type="common">Green alga</name>
    <dbReference type="NCBI Taxonomy" id="554065"/>
    <lineage>
        <taxon>Eukaryota</taxon>
        <taxon>Viridiplantae</taxon>
        <taxon>Chlorophyta</taxon>
        <taxon>core chlorophytes</taxon>
        <taxon>Trebouxiophyceae</taxon>
        <taxon>Chlorellales</taxon>
        <taxon>Chlorellaceae</taxon>
        <taxon>Chlorella clade</taxon>
        <taxon>Chlorella</taxon>
    </lineage>
</organism>
<sequence length="215" mass="23802">MAELLDVLQDGQSDGKVVAVGETGLDYDRLHFCDAETQRRYFALQFELARSSGLPMFLHLRAAAADFLDIVERHAGDFPAGVVHSFDGSLDELRQILQHDKLSIGINGCSLKTAENLEVMAAVPLDRLLIETDCPWCEIRPSHAGSKYVVTKWEAKDRKKHEAGKLVKSRNEPCCIAQVLEVVAGHRGIQDQEQLAQQVYDNARRMLFGAEAAAG</sequence>
<evidence type="ECO:0008006" key="8">
    <source>
        <dbReference type="Google" id="ProtNLM"/>
    </source>
</evidence>
<dbReference type="CDD" id="cd01310">
    <property type="entry name" value="TatD_DNAse"/>
    <property type="match status" value="1"/>
</dbReference>
<name>E1ZR20_CHLVA</name>
<feature type="binding site" evidence="5">
    <location>
        <position position="22"/>
    </location>
    <ligand>
        <name>a divalent metal cation</name>
        <dbReference type="ChEBI" id="CHEBI:60240"/>
        <label>1</label>
    </ligand>
</feature>
<dbReference type="GO" id="GO:0005829">
    <property type="term" value="C:cytosol"/>
    <property type="evidence" value="ECO:0007669"/>
    <property type="project" value="TreeGrafter"/>
</dbReference>
<dbReference type="eggNOG" id="KOG3020">
    <property type="taxonomic scope" value="Eukaryota"/>
</dbReference>
<dbReference type="InterPro" id="IPR050891">
    <property type="entry name" value="TatD-type_Hydrolase"/>
</dbReference>
<keyword evidence="2" id="KW-0540">Nuclease</keyword>
<dbReference type="PANTHER" id="PTHR10060">
    <property type="entry name" value="TATD FAMILY DEOXYRIBONUCLEASE"/>
    <property type="match status" value="1"/>
</dbReference>
<feature type="binding site" evidence="5">
    <location>
        <position position="133"/>
    </location>
    <ligand>
        <name>a divalent metal cation</name>
        <dbReference type="ChEBI" id="CHEBI:60240"/>
        <label>1</label>
    </ligand>
</feature>
<dbReference type="PANTHER" id="PTHR10060:SF15">
    <property type="entry name" value="DEOXYRIBONUCLEASE TATDN1"/>
    <property type="match status" value="1"/>
</dbReference>
<dbReference type="OrthoDB" id="6079689at2759"/>
<dbReference type="PIRSF" id="PIRSF005902">
    <property type="entry name" value="DNase_TatD"/>
    <property type="match status" value="1"/>
</dbReference>
<gene>
    <name evidence="6" type="ORF">CHLNCDRAFT_139845</name>
</gene>
<protein>
    <recommendedName>
        <fullName evidence="8">TatD related DNase</fullName>
    </recommendedName>
</protein>